<dbReference type="Gene3D" id="2.160.20.80">
    <property type="entry name" value="E3 ubiquitin-protein ligase SopA"/>
    <property type="match status" value="1"/>
</dbReference>
<feature type="compositionally biased region" description="Basic and acidic residues" evidence="1">
    <location>
        <begin position="10"/>
        <end position="22"/>
    </location>
</feature>
<feature type="compositionally biased region" description="Low complexity" evidence="1">
    <location>
        <begin position="49"/>
        <end position="64"/>
    </location>
</feature>
<dbReference type="Proteomes" id="UP000273145">
    <property type="component" value="Chromosome"/>
</dbReference>
<dbReference type="EMBL" id="CP034248">
    <property type="protein sequence ID" value="AZK45876.1"/>
    <property type="molecule type" value="Genomic_DNA"/>
</dbReference>
<protein>
    <recommendedName>
        <fullName evidence="4">Pentapeptide repeat-containing protein</fullName>
    </recommendedName>
</protein>
<sequence>MPAGTRTRTARSERGADVRGADVRGVDVRGVDVRGVDVRGVDVRGVDVRGAGKPAADGPSAGLRSGSGRGRAGRCPCGGAARGGLAVKRDAPAGASLSVSGSSDDLANPFLASYSSITFFFSYNIDGSKPAFSSSSANIASVPNDFPSRSLGPGNDNGSDNDSFADSAS</sequence>
<evidence type="ECO:0000256" key="1">
    <source>
        <dbReference type="SAM" id="MobiDB-lite"/>
    </source>
</evidence>
<name>A0A3S8RSA9_9BACL</name>
<proteinExistence type="predicted"/>
<evidence type="ECO:0000313" key="3">
    <source>
        <dbReference type="Proteomes" id="UP000273145"/>
    </source>
</evidence>
<evidence type="ECO:0000313" key="2">
    <source>
        <dbReference type="EMBL" id="AZK45876.1"/>
    </source>
</evidence>
<evidence type="ECO:0008006" key="4">
    <source>
        <dbReference type="Google" id="ProtNLM"/>
    </source>
</evidence>
<gene>
    <name evidence="2" type="ORF">EIM92_06400</name>
</gene>
<feature type="compositionally biased region" description="Polar residues" evidence="1">
    <location>
        <begin position="156"/>
        <end position="169"/>
    </location>
</feature>
<keyword evidence="3" id="KW-1185">Reference proteome</keyword>
<feature type="region of interest" description="Disordered" evidence="1">
    <location>
        <begin position="49"/>
        <end position="83"/>
    </location>
</feature>
<feature type="region of interest" description="Disordered" evidence="1">
    <location>
        <begin position="132"/>
        <end position="169"/>
    </location>
</feature>
<dbReference type="SUPFAM" id="SSF141571">
    <property type="entry name" value="Pentapeptide repeat-like"/>
    <property type="match status" value="1"/>
</dbReference>
<feature type="compositionally biased region" description="Polar residues" evidence="1">
    <location>
        <begin position="132"/>
        <end position="141"/>
    </location>
</feature>
<accession>A0A3S8RSA9</accession>
<reference evidence="2 3" key="1">
    <citation type="submission" date="2018-11" db="EMBL/GenBank/DDBJ databases">
        <title>Genome sequencing of Paenibacillus lentus DSM25539(T).</title>
        <authorList>
            <person name="Kook J.-K."/>
            <person name="Park S.-N."/>
            <person name="Lim Y.K."/>
        </authorList>
    </citation>
    <scope>NUCLEOTIDE SEQUENCE [LARGE SCALE GENOMIC DNA]</scope>
    <source>
        <strain evidence="2 3">DSM 25539</strain>
    </source>
</reference>
<organism evidence="2 3">
    <name type="scientific">Paenibacillus lentus</name>
    <dbReference type="NCBI Taxonomy" id="1338368"/>
    <lineage>
        <taxon>Bacteria</taxon>
        <taxon>Bacillati</taxon>
        <taxon>Bacillota</taxon>
        <taxon>Bacilli</taxon>
        <taxon>Bacillales</taxon>
        <taxon>Paenibacillaceae</taxon>
        <taxon>Paenibacillus</taxon>
    </lineage>
</organism>
<dbReference type="KEGG" id="plen:EIM92_06400"/>
<feature type="region of interest" description="Disordered" evidence="1">
    <location>
        <begin position="1"/>
        <end position="22"/>
    </location>
</feature>
<feature type="compositionally biased region" description="Low complexity" evidence="1">
    <location>
        <begin position="73"/>
        <end position="83"/>
    </location>
</feature>
<dbReference type="AlphaFoldDB" id="A0A3S8RSA9"/>